<protein>
    <recommendedName>
        <fullName evidence="3">Holliday junction resolvase RuvC</fullName>
    </recommendedName>
</protein>
<keyword evidence="2" id="KW-1185">Reference proteome</keyword>
<proteinExistence type="predicted"/>
<reference evidence="1 2" key="1">
    <citation type="submission" date="2024-07" db="EMBL/GenBank/DDBJ databases">
        <title>Description of Labrys sedimenti sp. nov., isolated from a diclofenac-degrading enrichment culture.</title>
        <authorList>
            <person name="Tancsics A."/>
            <person name="Csepanyi A."/>
        </authorList>
    </citation>
    <scope>NUCLEOTIDE SEQUENCE [LARGE SCALE GENOMIC DNA]</scope>
    <source>
        <strain evidence="1 2">LMG 23578</strain>
    </source>
</reference>
<sequence>MAAPSILSIDFSKARTGICFGRPGERPTLSSKSFAKWEGATLDEAAAAVIQWLPEVLSVYKPDLIALEAALPPAASRDQTSARLALGADFVIKGAAKLRAIRCIEVHGGTWKSAILGSGNLPSKQAKAKSLQLARGMGLEPKDDNEADAYAIWLYGVLHLAKFNDTDALAAIAKLQWKLCA</sequence>
<dbReference type="Gene3D" id="3.30.420.10">
    <property type="entry name" value="Ribonuclease H-like superfamily/Ribonuclease H"/>
    <property type="match status" value="1"/>
</dbReference>
<dbReference type="EMBL" id="JBFNQD010000001">
    <property type="protein sequence ID" value="MEW9304516.1"/>
    <property type="molecule type" value="Genomic_DNA"/>
</dbReference>
<dbReference type="SUPFAM" id="SSF53098">
    <property type="entry name" value="Ribonuclease H-like"/>
    <property type="match status" value="1"/>
</dbReference>
<dbReference type="InterPro" id="IPR036397">
    <property type="entry name" value="RNaseH_sf"/>
</dbReference>
<dbReference type="Proteomes" id="UP001555786">
    <property type="component" value="Unassembled WGS sequence"/>
</dbReference>
<gene>
    <name evidence="1" type="ORF">ABXS05_03135</name>
</gene>
<dbReference type="InterPro" id="IPR012337">
    <property type="entry name" value="RNaseH-like_sf"/>
</dbReference>
<organism evidence="1 2">
    <name type="scientific">Labrys neptuniae</name>
    <dbReference type="NCBI Taxonomy" id="376174"/>
    <lineage>
        <taxon>Bacteria</taxon>
        <taxon>Pseudomonadati</taxon>
        <taxon>Pseudomonadota</taxon>
        <taxon>Alphaproteobacteria</taxon>
        <taxon>Hyphomicrobiales</taxon>
        <taxon>Xanthobacteraceae</taxon>
        <taxon>Labrys</taxon>
    </lineage>
</organism>
<evidence type="ECO:0008006" key="3">
    <source>
        <dbReference type="Google" id="ProtNLM"/>
    </source>
</evidence>
<dbReference type="RefSeq" id="WP_367622876.1">
    <property type="nucleotide sequence ID" value="NZ_JBFNQD010000001.1"/>
</dbReference>
<evidence type="ECO:0000313" key="2">
    <source>
        <dbReference type="Proteomes" id="UP001555786"/>
    </source>
</evidence>
<evidence type="ECO:0000313" key="1">
    <source>
        <dbReference type="EMBL" id="MEW9304516.1"/>
    </source>
</evidence>
<accession>A0ABV3PFX1</accession>
<comment type="caution">
    <text evidence="1">The sequence shown here is derived from an EMBL/GenBank/DDBJ whole genome shotgun (WGS) entry which is preliminary data.</text>
</comment>
<name>A0ABV3PFX1_9HYPH</name>